<keyword evidence="2" id="KW-0732">Signal</keyword>
<reference evidence="3" key="1">
    <citation type="submission" date="2021-01" db="EMBL/GenBank/DDBJ databases">
        <authorList>
            <person name="Corre E."/>
            <person name="Pelletier E."/>
            <person name="Niang G."/>
            <person name="Scheremetjew M."/>
            <person name="Finn R."/>
            <person name="Kale V."/>
            <person name="Holt S."/>
            <person name="Cochrane G."/>
            <person name="Meng A."/>
            <person name="Brown T."/>
            <person name="Cohen L."/>
        </authorList>
    </citation>
    <scope>NUCLEOTIDE SEQUENCE</scope>
    <source>
        <strain evidence="3">CCMP3303</strain>
    </source>
</reference>
<sequence>MNLRLLFSSAALALVLVSPGTAATPFLPTGAVSKNVDTSLAIRGGAGPLDVELTAKAATGIFGLQGLYNYLAPEKNHDAYGFEQSVDGLAIWMSTGVGAQFLTFAIAAYFSLFHNMPALKACGAGLIVCCVENLRSVLNDTASKNGVAGGGQVLNLVIHSFVAYALLSEVSFAETVGKAFGAWLIVACLQARLAPATCLKTWGFDGDASDSVILYTKTTGQAGVAFGAFIGSIANGAEVTSAIGYYSVAVLLSLAEMVASGYLEDLGLSKDKVYPWLAILLAFVGTLAV</sequence>
<name>A0A7S0FMZ8_9STRA</name>
<dbReference type="AlphaFoldDB" id="A0A7S0FMZ8"/>
<dbReference type="EMBL" id="HBEJ01011318">
    <property type="protein sequence ID" value="CAD8371810.1"/>
    <property type="molecule type" value="Transcribed_RNA"/>
</dbReference>
<feature type="transmembrane region" description="Helical" evidence="1">
    <location>
        <begin position="89"/>
        <end position="110"/>
    </location>
</feature>
<organism evidence="3">
    <name type="scientific">Minutocellus polymorphus</name>
    <dbReference type="NCBI Taxonomy" id="265543"/>
    <lineage>
        <taxon>Eukaryota</taxon>
        <taxon>Sar</taxon>
        <taxon>Stramenopiles</taxon>
        <taxon>Ochrophyta</taxon>
        <taxon>Bacillariophyta</taxon>
        <taxon>Mediophyceae</taxon>
        <taxon>Cymatosirophycidae</taxon>
        <taxon>Cymatosirales</taxon>
        <taxon>Cymatosiraceae</taxon>
        <taxon>Minutocellus</taxon>
    </lineage>
</organism>
<keyword evidence="1" id="KW-1133">Transmembrane helix</keyword>
<protein>
    <submittedName>
        <fullName evidence="3">Uncharacterized protein</fullName>
    </submittedName>
</protein>
<keyword evidence="1" id="KW-0812">Transmembrane</keyword>
<gene>
    <name evidence="3" type="ORF">MPOL1434_LOCUS6641</name>
</gene>
<feature type="transmembrane region" description="Helical" evidence="1">
    <location>
        <begin position="273"/>
        <end position="288"/>
    </location>
</feature>
<proteinExistence type="predicted"/>
<evidence type="ECO:0000256" key="1">
    <source>
        <dbReference type="SAM" id="Phobius"/>
    </source>
</evidence>
<accession>A0A7S0FMZ8</accession>
<feature type="chain" id="PRO_5031312876" evidence="2">
    <location>
        <begin position="24"/>
        <end position="289"/>
    </location>
</feature>
<evidence type="ECO:0000256" key="2">
    <source>
        <dbReference type="SAM" id="SignalP"/>
    </source>
</evidence>
<feature type="signal peptide" evidence="2">
    <location>
        <begin position="1"/>
        <end position="23"/>
    </location>
</feature>
<evidence type="ECO:0000313" key="3">
    <source>
        <dbReference type="EMBL" id="CAD8371810.1"/>
    </source>
</evidence>
<feature type="transmembrane region" description="Helical" evidence="1">
    <location>
        <begin position="243"/>
        <end position="261"/>
    </location>
</feature>
<keyword evidence="1" id="KW-0472">Membrane</keyword>